<keyword evidence="1" id="KW-0040">ANK repeat</keyword>
<gene>
    <name evidence="4" type="primary">LOC108629959</name>
</gene>
<accession>A0AAJ7JA32</accession>
<dbReference type="SMART" id="SM00248">
    <property type="entry name" value="ANK"/>
    <property type="match status" value="6"/>
</dbReference>
<dbReference type="GO" id="GO:0035206">
    <property type="term" value="P:regulation of hemocyte proliferation"/>
    <property type="evidence" value="ECO:0007669"/>
    <property type="project" value="UniProtKB-ARBA"/>
</dbReference>
<dbReference type="GO" id="GO:0000978">
    <property type="term" value="F:RNA polymerase II cis-regulatory region sequence-specific DNA binding"/>
    <property type="evidence" value="ECO:0007669"/>
    <property type="project" value="TreeGrafter"/>
</dbReference>
<dbReference type="Gene3D" id="2.60.40.340">
    <property type="entry name" value="Rel homology domain (RHD), DNA-binding domain"/>
    <property type="match status" value="1"/>
</dbReference>
<dbReference type="GO" id="GO:0008063">
    <property type="term" value="P:Toll signaling pathway"/>
    <property type="evidence" value="ECO:0007669"/>
    <property type="project" value="UniProtKB-ARBA"/>
</dbReference>
<protein>
    <submittedName>
        <fullName evidence="4">Nuclear factor NF-kappa-B p110 subunit isoform X1</fullName>
    </submittedName>
</protein>
<dbReference type="PRINTS" id="PR00057">
    <property type="entry name" value="NFKBTNSCPFCT"/>
</dbReference>
<dbReference type="GO" id="GO:0048935">
    <property type="term" value="P:peripheral nervous system neuron development"/>
    <property type="evidence" value="ECO:0007669"/>
    <property type="project" value="UniProtKB-ARBA"/>
</dbReference>
<reference evidence="4" key="1">
    <citation type="submission" date="2025-08" db="UniProtKB">
        <authorList>
            <consortium name="RefSeq"/>
        </authorList>
    </citation>
    <scope>IDENTIFICATION</scope>
    <source>
        <tissue evidence="4">Whole body</tissue>
    </source>
</reference>
<dbReference type="GO" id="GO:0005737">
    <property type="term" value="C:cytoplasm"/>
    <property type="evidence" value="ECO:0007669"/>
    <property type="project" value="InterPro"/>
</dbReference>
<dbReference type="PANTHER" id="PTHR24169">
    <property type="entry name" value="NUCLEAR FACTOR NF-KAPPA-B PROTEIN"/>
    <property type="match status" value="1"/>
</dbReference>
<dbReference type="InterPro" id="IPR037059">
    <property type="entry name" value="RHD_DNA_bind_dom_sf"/>
</dbReference>
<dbReference type="Gene3D" id="2.60.40.10">
    <property type="entry name" value="Immunoglobulins"/>
    <property type="match status" value="1"/>
</dbReference>
<proteinExistence type="predicted"/>
<dbReference type="InterPro" id="IPR014756">
    <property type="entry name" value="Ig_E-set"/>
</dbReference>
<dbReference type="GO" id="GO:0007249">
    <property type="term" value="P:canonical NF-kappaB signal transduction"/>
    <property type="evidence" value="ECO:0007669"/>
    <property type="project" value="UniProtKB-ARBA"/>
</dbReference>
<dbReference type="PROSITE" id="PS50297">
    <property type="entry name" value="ANK_REP_REGION"/>
    <property type="match status" value="5"/>
</dbReference>
<feature type="repeat" description="ANK" evidence="1">
    <location>
        <begin position="514"/>
        <end position="535"/>
    </location>
</feature>
<dbReference type="SUPFAM" id="SSF47986">
    <property type="entry name" value="DEATH domain"/>
    <property type="match status" value="1"/>
</dbReference>
<dbReference type="PANTHER" id="PTHR24169:SF28">
    <property type="entry name" value="NUCLEAR FACTOR NF-KAPPA-B P110 SUBUNIT"/>
    <property type="match status" value="1"/>
</dbReference>
<evidence type="ECO:0000259" key="2">
    <source>
        <dbReference type="PROSITE" id="PS50254"/>
    </source>
</evidence>
<dbReference type="CTD" id="5966"/>
<name>A0AAJ7JA32_9HYME</name>
<dbReference type="GO" id="GO:0001228">
    <property type="term" value="F:DNA-binding transcription activator activity, RNA polymerase II-specific"/>
    <property type="evidence" value="ECO:0007669"/>
    <property type="project" value="UniProtKB-ARBA"/>
</dbReference>
<dbReference type="InterPro" id="IPR013783">
    <property type="entry name" value="Ig-like_fold"/>
</dbReference>
<sequence>MSKNDWLTVRISRGEKPNIRSQASASENQDLFPYRYELQTMNDSGAYSPHTGSQGAPSAASPMSAMFSSIQNADLLLEGITFEVPYLTILDQPSEKFRFRYKSEMVGTHGSLMGSNSNNNRSKSAPTVKLNNYSESAIIRCTLFTSDEELRIPHAHRLIRRVGGVDYDDPHIEISSENDHIATFNGMAIIHTAKKNVKDEIIRKLQRQFLEERRKQNPNATLNIRDTAEIKTKAESYHKFVNLNSVALCFEAFISDGNGIMSRIADPVYSNTINNLKSALTGELKICRINKLTSSVEGQEEIFMLVEKVGKKNIKIKFFELNSENNEIWSAYGTFSELDVHHQYAIVFRTPAYRDLNITSPRKVYIQLERPSDGDISEPLQFTYKPSDRIMGRKRPRISYSGSLELPHKQPSTDISRENILDSMNSEELKKLLSVGVSSSISEDVLAGIDLNGYLQFFDADEGQLTADSSTASQHKDDTMFARNILMDIVQYMKLDSKNAGEHIQKLLNDRTTYGDTPLHAALRYGQHDIVKYLLLLICDKDCKGLLNLQNSSGKTPLHFAILQNQPEVAKALLMLGADPNRPDEYGFSPLHMAAKIPDAGVCVDTLLSKEGINIEAHNDVGWSPLHLAAEAGSYNAVRSLVRAGANVNSTDMSYGRTALHIAVEGGHKDIVEFLLKKTDISVNKKNFSGNTALHTAVVHPGTRAKELCELLIQHGADPRIQNHDRESNDEEKTKDSLVNVKIEVDSDDENTEVTGQSSFDLAMNKPDILQLLNRQTDDNTNQICMVTTKLELKDESMNINWLNTEHKEKLALILDKSEGWKRLAKHLNLDYLLKTFQPSFASPSSLLLNYIDVQGSLSISEMEAILREIGEEEATNYIRSISFMYS</sequence>
<dbReference type="SUPFAM" id="SSF48403">
    <property type="entry name" value="Ankyrin repeat"/>
    <property type="match status" value="1"/>
</dbReference>
<organism evidence="3 4">
    <name type="scientific">Ceratina calcarata</name>
    <dbReference type="NCBI Taxonomy" id="156304"/>
    <lineage>
        <taxon>Eukaryota</taxon>
        <taxon>Metazoa</taxon>
        <taxon>Ecdysozoa</taxon>
        <taxon>Arthropoda</taxon>
        <taxon>Hexapoda</taxon>
        <taxon>Insecta</taxon>
        <taxon>Pterygota</taxon>
        <taxon>Neoptera</taxon>
        <taxon>Endopterygota</taxon>
        <taxon>Hymenoptera</taxon>
        <taxon>Apocrita</taxon>
        <taxon>Aculeata</taxon>
        <taxon>Apoidea</taxon>
        <taxon>Anthophila</taxon>
        <taxon>Apidae</taxon>
        <taxon>Ceratina</taxon>
        <taxon>Zadontomerus</taxon>
    </lineage>
</organism>
<dbReference type="InterPro" id="IPR036770">
    <property type="entry name" value="Ankyrin_rpt-contain_sf"/>
</dbReference>
<dbReference type="RefSeq" id="XP_017888455.1">
    <property type="nucleotide sequence ID" value="XM_018032966.2"/>
</dbReference>
<dbReference type="KEGG" id="ccal:108629959"/>
<dbReference type="Pfam" id="PF16179">
    <property type="entry name" value="RHD_dimer"/>
    <property type="match status" value="1"/>
</dbReference>
<dbReference type="InterPro" id="IPR032397">
    <property type="entry name" value="RHD_dimer"/>
</dbReference>
<dbReference type="InterPro" id="IPR033926">
    <property type="entry name" value="IPT_NFkappaB"/>
</dbReference>
<evidence type="ECO:0000256" key="1">
    <source>
        <dbReference type="PROSITE-ProRule" id="PRU00023"/>
    </source>
</evidence>
<feature type="repeat" description="ANK" evidence="1">
    <location>
        <begin position="553"/>
        <end position="585"/>
    </location>
</feature>
<dbReference type="InterPro" id="IPR000451">
    <property type="entry name" value="NFkB/Dor"/>
</dbReference>
<dbReference type="CDD" id="cd01177">
    <property type="entry name" value="IPT_NFkappaB"/>
    <property type="match status" value="1"/>
</dbReference>
<dbReference type="GO" id="GO:0045087">
    <property type="term" value="P:innate immune response"/>
    <property type="evidence" value="ECO:0007669"/>
    <property type="project" value="UniProtKB-ARBA"/>
</dbReference>
<dbReference type="Proteomes" id="UP000694925">
    <property type="component" value="Unplaced"/>
</dbReference>
<dbReference type="PROSITE" id="PS50254">
    <property type="entry name" value="REL_2"/>
    <property type="match status" value="1"/>
</dbReference>
<dbReference type="InterPro" id="IPR008967">
    <property type="entry name" value="p53-like_TF_DNA-bd_sf"/>
</dbReference>
<dbReference type="InterPro" id="IPR011029">
    <property type="entry name" value="DEATH-like_dom_sf"/>
</dbReference>
<dbReference type="SUPFAM" id="SSF49417">
    <property type="entry name" value="p53-like transcription factors"/>
    <property type="match status" value="1"/>
</dbReference>
<dbReference type="GO" id="GO:0002225">
    <property type="term" value="P:positive regulation of antimicrobial peptide production"/>
    <property type="evidence" value="ECO:0007669"/>
    <property type="project" value="UniProtKB-ARBA"/>
</dbReference>
<feature type="repeat" description="ANK" evidence="1">
    <location>
        <begin position="689"/>
        <end position="724"/>
    </location>
</feature>
<keyword evidence="3" id="KW-1185">Reference proteome</keyword>
<dbReference type="Pfam" id="PF12796">
    <property type="entry name" value="Ank_2"/>
    <property type="match status" value="2"/>
</dbReference>
<feature type="repeat" description="ANK" evidence="1">
    <location>
        <begin position="621"/>
        <end position="653"/>
    </location>
</feature>
<feature type="domain" description="RHD" evidence="2">
    <location>
        <begin position="82"/>
        <end position="280"/>
    </location>
</feature>
<feature type="repeat" description="ANK" evidence="1">
    <location>
        <begin position="586"/>
        <end position="620"/>
    </location>
</feature>
<dbReference type="Pfam" id="PF00023">
    <property type="entry name" value="Ank"/>
    <property type="match status" value="1"/>
</dbReference>
<dbReference type="SUPFAM" id="SSF81296">
    <property type="entry name" value="E set domains"/>
    <property type="match status" value="1"/>
</dbReference>
<dbReference type="InterPro" id="IPR002110">
    <property type="entry name" value="Ankyrin_rpt"/>
</dbReference>
<feature type="repeat" description="ANK" evidence="1">
    <location>
        <begin position="655"/>
        <end position="678"/>
    </location>
</feature>
<evidence type="ECO:0000313" key="3">
    <source>
        <dbReference type="Proteomes" id="UP000694925"/>
    </source>
</evidence>
<dbReference type="GO" id="GO:0005654">
    <property type="term" value="C:nucleoplasm"/>
    <property type="evidence" value="ECO:0007669"/>
    <property type="project" value="UniProtKB-ARBA"/>
</dbReference>
<dbReference type="Gene3D" id="1.25.40.20">
    <property type="entry name" value="Ankyrin repeat-containing domain"/>
    <property type="match status" value="2"/>
</dbReference>
<dbReference type="Gene3D" id="1.10.533.10">
    <property type="entry name" value="Death Domain, Fas"/>
    <property type="match status" value="1"/>
</dbReference>
<dbReference type="SMART" id="SM00429">
    <property type="entry name" value="IPT"/>
    <property type="match status" value="1"/>
</dbReference>
<dbReference type="GeneID" id="108629959"/>
<dbReference type="PRINTS" id="PR01415">
    <property type="entry name" value="ANKYRIN"/>
</dbReference>
<dbReference type="InterPro" id="IPR002909">
    <property type="entry name" value="IPT_dom"/>
</dbReference>
<dbReference type="AlphaFoldDB" id="A0AAJ7JA32"/>
<evidence type="ECO:0000313" key="4">
    <source>
        <dbReference type="RefSeq" id="XP_017888455.1"/>
    </source>
</evidence>
<dbReference type="FunFam" id="2.60.40.10:FF:000046">
    <property type="entry name" value="Nuclear factor NF-kappa-B p105 subunit"/>
    <property type="match status" value="1"/>
</dbReference>
<dbReference type="InterPro" id="IPR011539">
    <property type="entry name" value="RHD_DNA_bind_dom"/>
</dbReference>
<dbReference type="PROSITE" id="PS50088">
    <property type="entry name" value="ANK_REPEAT"/>
    <property type="match status" value="6"/>
</dbReference>
<dbReference type="Pfam" id="PF00554">
    <property type="entry name" value="RHD_DNA_bind"/>
    <property type="match status" value="1"/>
</dbReference>